<dbReference type="AlphaFoldDB" id="A0A918QXC7"/>
<dbReference type="EMBL" id="BMWH01000003">
    <property type="protein sequence ID" value="GGZ75069.1"/>
    <property type="molecule type" value="Genomic_DNA"/>
</dbReference>
<sequence>MRITAVYDRRGNIETLVAGSEDAPPPQPETKPGQYCSEISAPQVLEALREDLGDELIFRRLEEIMNSYRVDVGSAPPKLVKNSVEPEAPS</sequence>
<dbReference type="RefSeq" id="WP_190056130.1">
    <property type="nucleotide sequence ID" value="NZ_BMWH01000003.1"/>
</dbReference>
<name>A0A918QXC7_9ACTN</name>
<accession>A0A918QXC7</accession>
<dbReference type="Proteomes" id="UP000623010">
    <property type="component" value="Unassembled WGS sequence"/>
</dbReference>
<protein>
    <submittedName>
        <fullName evidence="1">Uncharacterized protein</fullName>
    </submittedName>
</protein>
<reference evidence="1" key="2">
    <citation type="submission" date="2020-09" db="EMBL/GenBank/DDBJ databases">
        <authorList>
            <person name="Sun Q."/>
            <person name="Ohkuma M."/>
        </authorList>
    </citation>
    <scope>NUCLEOTIDE SEQUENCE</scope>
    <source>
        <strain evidence="1">JCM 5016</strain>
    </source>
</reference>
<reference evidence="1" key="1">
    <citation type="journal article" date="2014" name="Int. J. Syst. Evol. Microbiol.">
        <title>Complete genome sequence of Corynebacterium casei LMG S-19264T (=DSM 44701T), isolated from a smear-ripened cheese.</title>
        <authorList>
            <consortium name="US DOE Joint Genome Institute (JGI-PGF)"/>
            <person name="Walter F."/>
            <person name="Albersmeier A."/>
            <person name="Kalinowski J."/>
            <person name="Ruckert C."/>
        </authorList>
    </citation>
    <scope>NUCLEOTIDE SEQUENCE</scope>
    <source>
        <strain evidence="1">JCM 5016</strain>
    </source>
</reference>
<organism evidence="1 2">
    <name type="scientific">Streptomyces echinoruber</name>
    <dbReference type="NCBI Taxonomy" id="68898"/>
    <lineage>
        <taxon>Bacteria</taxon>
        <taxon>Bacillati</taxon>
        <taxon>Actinomycetota</taxon>
        <taxon>Actinomycetes</taxon>
        <taxon>Kitasatosporales</taxon>
        <taxon>Streptomycetaceae</taxon>
        <taxon>Streptomyces</taxon>
    </lineage>
</organism>
<proteinExistence type="predicted"/>
<comment type="caution">
    <text evidence="1">The sequence shown here is derived from an EMBL/GenBank/DDBJ whole genome shotgun (WGS) entry which is preliminary data.</text>
</comment>
<evidence type="ECO:0000313" key="1">
    <source>
        <dbReference type="EMBL" id="GGZ75069.1"/>
    </source>
</evidence>
<gene>
    <name evidence="1" type="ORF">GCM10010389_10610</name>
</gene>
<keyword evidence="2" id="KW-1185">Reference proteome</keyword>
<evidence type="ECO:0000313" key="2">
    <source>
        <dbReference type="Proteomes" id="UP000623010"/>
    </source>
</evidence>